<dbReference type="AlphaFoldDB" id="A0A3B0QWG4"/>
<organism evidence="5">
    <name type="scientific">hydrothermal vent metagenome</name>
    <dbReference type="NCBI Taxonomy" id="652676"/>
    <lineage>
        <taxon>unclassified sequences</taxon>
        <taxon>metagenomes</taxon>
        <taxon>ecological metagenomes</taxon>
    </lineage>
</organism>
<dbReference type="InterPro" id="IPR003018">
    <property type="entry name" value="GAF"/>
</dbReference>
<dbReference type="InterPro" id="IPR052163">
    <property type="entry name" value="DGC-Regulatory_Protein"/>
</dbReference>
<dbReference type="InterPro" id="IPR043128">
    <property type="entry name" value="Rev_trsase/Diguanyl_cyclase"/>
</dbReference>
<evidence type="ECO:0000313" key="5">
    <source>
        <dbReference type="EMBL" id="VAV84511.1"/>
    </source>
</evidence>
<dbReference type="SMART" id="SM00421">
    <property type="entry name" value="HTH_LUXR"/>
    <property type="match status" value="1"/>
</dbReference>
<reference evidence="5" key="1">
    <citation type="submission" date="2018-06" db="EMBL/GenBank/DDBJ databases">
        <authorList>
            <person name="Zhirakovskaya E."/>
        </authorList>
    </citation>
    <scope>NUCLEOTIDE SEQUENCE</scope>
</reference>
<dbReference type="SUPFAM" id="SSF46894">
    <property type="entry name" value="C-terminal effector domain of the bipartite response regulators"/>
    <property type="match status" value="1"/>
</dbReference>
<dbReference type="SUPFAM" id="SSF55781">
    <property type="entry name" value="GAF domain-like"/>
    <property type="match status" value="1"/>
</dbReference>
<dbReference type="InterPro" id="IPR029016">
    <property type="entry name" value="GAF-like_dom_sf"/>
</dbReference>
<protein>
    <recommendedName>
        <fullName evidence="6">GGDEF domain-containing protein</fullName>
    </recommendedName>
</protein>
<gene>
    <name evidence="5" type="ORF">MNBD_DELTA01-1138</name>
</gene>
<keyword evidence="2" id="KW-0804">Transcription</keyword>
<dbReference type="EMBL" id="UOEA01000067">
    <property type="protein sequence ID" value="VAV84511.1"/>
    <property type="molecule type" value="Genomic_DNA"/>
</dbReference>
<dbReference type="CDD" id="cd01949">
    <property type="entry name" value="GGDEF"/>
    <property type="match status" value="1"/>
</dbReference>
<dbReference type="PANTHER" id="PTHR46663">
    <property type="entry name" value="DIGUANYLATE CYCLASE DGCT-RELATED"/>
    <property type="match status" value="1"/>
</dbReference>
<dbReference type="Pfam" id="PF00990">
    <property type="entry name" value="GGDEF"/>
    <property type="match status" value="1"/>
</dbReference>
<dbReference type="SMART" id="SM00065">
    <property type="entry name" value="GAF"/>
    <property type="match status" value="1"/>
</dbReference>
<dbReference type="InterPro" id="IPR000792">
    <property type="entry name" value="Tscrpt_reg_LuxR_C"/>
</dbReference>
<evidence type="ECO:0008006" key="6">
    <source>
        <dbReference type="Google" id="ProtNLM"/>
    </source>
</evidence>
<evidence type="ECO:0000256" key="1">
    <source>
        <dbReference type="ARBA" id="ARBA00023015"/>
    </source>
</evidence>
<dbReference type="InterPro" id="IPR000160">
    <property type="entry name" value="GGDEF_dom"/>
</dbReference>
<dbReference type="GO" id="GO:0006355">
    <property type="term" value="P:regulation of DNA-templated transcription"/>
    <property type="evidence" value="ECO:0007669"/>
    <property type="project" value="InterPro"/>
</dbReference>
<dbReference type="Pfam" id="PF00196">
    <property type="entry name" value="GerE"/>
    <property type="match status" value="1"/>
</dbReference>
<dbReference type="InterPro" id="IPR029787">
    <property type="entry name" value="Nucleotide_cyclase"/>
</dbReference>
<dbReference type="PRINTS" id="PR00038">
    <property type="entry name" value="HTHLUXR"/>
</dbReference>
<dbReference type="PROSITE" id="PS50887">
    <property type="entry name" value="GGDEF"/>
    <property type="match status" value="1"/>
</dbReference>
<evidence type="ECO:0000259" key="3">
    <source>
        <dbReference type="PROSITE" id="PS50043"/>
    </source>
</evidence>
<proteinExistence type="predicted"/>
<dbReference type="InterPro" id="IPR036388">
    <property type="entry name" value="WH-like_DNA-bd_sf"/>
</dbReference>
<feature type="domain" description="HTH luxR-type" evidence="3">
    <location>
        <begin position="5"/>
        <end position="70"/>
    </location>
</feature>
<evidence type="ECO:0000259" key="4">
    <source>
        <dbReference type="PROSITE" id="PS50887"/>
    </source>
</evidence>
<dbReference type="Pfam" id="PF13185">
    <property type="entry name" value="GAF_2"/>
    <property type="match status" value="1"/>
</dbReference>
<dbReference type="SUPFAM" id="SSF55073">
    <property type="entry name" value="Nucleotide cyclase"/>
    <property type="match status" value="1"/>
</dbReference>
<dbReference type="PROSITE" id="PS50043">
    <property type="entry name" value="HTH_LUXR_2"/>
    <property type="match status" value="1"/>
</dbReference>
<name>A0A3B0QWG4_9ZZZZ</name>
<accession>A0A3B0QWG4</accession>
<dbReference type="InterPro" id="IPR016032">
    <property type="entry name" value="Sig_transdc_resp-reg_C-effctor"/>
</dbReference>
<dbReference type="GO" id="GO:0003677">
    <property type="term" value="F:DNA binding"/>
    <property type="evidence" value="ECO:0007669"/>
    <property type="project" value="InterPro"/>
</dbReference>
<dbReference type="Gene3D" id="1.10.10.10">
    <property type="entry name" value="Winged helix-like DNA-binding domain superfamily/Winged helix DNA-binding domain"/>
    <property type="match status" value="1"/>
</dbReference>
<dbReference type="CDD" id="cd06170">
    <property type="entry name" value="LuxR_C_like"/>
    <property type="match status" value="1"/>
</dbReference>
<dbReference type="Gene3D" id="3.30.450.40">
    <property type="match status" value="1"/>
</dbReference>
<sequence length="542" mass="59349">MATKTKKIDATLSPVERKILRCIKQGMTNEEIGEVIGKSKWTVKFHLGKVMKKLGVRTRVQAVSYAMGQGAIASSAPTGSGDFLVSKPLKVFRAGMVGCGEKGEVLLGLLKDKAALKVEWVVESETDAPCLELAKEMGVRVLTALDEVVSEPLDMIIDLSGSKEVRERILALKNPETELLSGLPTRLMWLVGHQHAKNSKDDKKNVSAANKCMIEGLGKIAGNIHGVKDLASAIVEQAIRLTGSSAGLLAVCDEPRENMTLVAASGYSRRLTEVRSWKISHDGITTMAIDRDTPLLIPDLSEYPASSPVLEREGVRTLMVAPLTVGGKLVGMLQVSDINHGTYSQGELSLFTLLNVYAGRFLNKARVVEEAQLTGVRDALTGLFDRSYILEQLRLEICRASRHEGNLALLVINIDGFRMLLKTHGALEVNRFLRVVGGYLKRNLRETDIVARMHDGEFCILIPELETAEGVKFLSERIVEELTALPVLKGGVSFKVGIALYPEDGLVKGELIKKVGTAARYRKDTLSRKYFKPTRPERPASL</sequence>
<dbReference type="NCBIfam" id="TIGR00254">
    <property type="entry name" value="GGDEF"/>
    <property type="match status" value="1"/>
</dbReference>
<evidence type="ECO:0000256" key="2">
    <source>
        <dbReference type="ARBA" id="ARBA00023163"/>
    </source>
</evidence>
<keyword evidence="1" id="KW-0805">Transcription regulation</keyword>
<feature type="domain" description="GGDEF" evidence="4">
    <location>
        <begin position="405"/>
        <end position="536"/>
    </location>
</feature>
<dbReference type="PANTHER" id="PTHR46663:SF2">
    <property type="entry name" value="GGDEF DOMAIN-CONTAINING PROTEIN"/>
    <property type="match status" value="1"/>
</dbReference>
<dbReference type="Gene3D" id="3.30.70.270">
    <property type="match status" value="1"/>
</dbReference>
<dbReference type="SMART" id="SM00267">
    <property type="entry name" value="GGDEF"/>
    <property type="match status" value="1"/>
</dbReference>